<dbReference type="InterPro" id="IPR013785">
    <property type="entry name" value="Aldolase_TIM"/>
</dbReference>
<keyword evidence="5 9" id="KW-0963">Cytoplasm</keyword>
<evidence type="ECO:0000256" key="2">
    <source>
        <dbReference type="ARBA" id="ARBA00004496"/>
    </source>
</evidence>
<proteinExistence type="inferred from homology"/>
<dbReference type="PANTHER" id="PTHR43090">
    <property type="entry name" value="1-(5-PHOSPHORIBOSYL)-5-[(5-PHOSPHORIBOSYLAMINO)METHYLIDENEAMINO] IMIDAZOLE-4-CARBOXAMIDE ISOMERASE"/>
    <property type="match status" value="1"/>
</dbReference>
<evidence type="ECO:0000256" key="6">
    <source>
        <dbReference type="ARBA" id="ARBA00022605"/>
    </source>
</evidence>
<feature type="active site" description="Proton donor" evidence="9">
    <location>
        <position position="131"/>
    </location>
</feature>
<keyword evidence="8 9" id="KW-0413">Isomerase</keyword>
<keyword evidence="7 9" id="KW-0368">Histidine biosynthesis</keyword>
<evidence type="ECO:0000256" key="1">
    <source>
        <dbReference type="ARBA" id="ARBA00000901"/>
    </source>
</evidence>
<dbReference type="InterPro" id="IPR044524">
    <property type="entry name" value="Isoase_HisA-like"/>
</dbReference>
<dbReference type="Pfam" id="PF00977">
    <property type="entry name" value="His_biosynth"/>
    <property type="match status" value="1"/>
</dbReference>
<dbReference type="FunFam" id="3.20.20.70:FF:000009">
    <property type="entry name" value="1-(5-phosphoribosyl)-5-[(5-phosphoribosylamino)methylideneamino] imidazole-4-carboxamide isomerase"/>
    <property type="match status" value="1"/>
</dbReference>
<dbReference type="InterPro" id="IPR011060">
    <property type="entry name" value="RibuloseP-bd_barrel"/>
</dbReference>
<dbReference type="SUPFAM" id="SSF51366">
    <property type="entry name" value="Ribulose-phoshate binding barrel"/>
    <property type="match status" value="1"/>
</dbReference>
<keyword evidence="12" id="KW-1185">Reference proteome</keyword>
<comment type="similarity">
    <text evidence="4 9 10">Belongs to the HisA/HisF family.</text>
</comment>
<gene>
    <name evidence="9" type="primary">hisA</name>
    <name evidence="11" type="ORF">DN752_11035</name>
</gene>
<dbReference type="EC" id="5.3.1.16" evidence="9"/>
<dbReference type="GO" id="GO:0000105">
    <property type="term" value="P:L-histidine biosynthetic process"/>
    <property type="evidence" value="ECO:0007669"/>
    <property type="project" value="UniProtKB-UniRule"/>
</dbReference>
<dbReference type="InterPro" id="IPR023016">
    <property type="entry name" value="HisA/PriA"/>
</dbReference>
<comment type="caution">
    <text evidence="9">Lacks conserved residue(s) required for the propagation of feature annotation.</text>
</comment>
<keyword evidence="6 9" id="KW-0028">Amino-acid biosynthesis</keyword>
<evidence type="ECO:0000256" key="8">
    <source>
        <dbReference type="ARBA" id="ARBA00023235"/>
    </source>
</evidence>
<dbReference type="EMBL" id="CP030041">
    <property type="protein sequence ID" value="AWW30613.1"/>
    <property type="molecule type" value="Genomic_DNA"/>
</dbReference>
<evidence type="ECO:0000256" key="7">
    <source>
        <dbReference type="ARBA" id="ARBA00023102"/>
    </source>
</evidence>
<dbReference type="UniPathway" id="UPA00031">
    <property type="reaction ID" value="UER00009"/>
</dbReference>
<evidence type="ECO:0000256" key="9">
    <source>
        <dbReference type="HAMAP-Rule" id="MF_01014"/>
    </source>
</evidence>
<dbReference type="CDD" id="cd04732">
    <property type="entry name" value="HisA"/>
    <property type="match status" value="1"/>
</dbReference>
<name>A0A2Z4IJN2_9BACT</name>
<dbReference type="Gene3D" id="3.20.20.70">
    <property type="entry name" value="Aldolase class I"/>
    <property type="match status" value="1"/>
</dbReference>
<reference evidence="11 12" key="1">
    <citation type="submission" date="2018-06" db="EMBL/GenBank/DDBJ databases">
        <title>Echinicola strongylocentroti sp. nov., isolated from a sea urchin Strongylocentrotus intermedius.</title>
        <authorList>
            <person name="Bae S.S."/>
        </authorList>
    </citation>
    <scope>NUCLEOTIDE SEQUENCE [LARGE SCALE GENOMIC DNA]</scope>
    <source>
        <strain evidence="11 12">MEBiC08714</strain>
    </source>
</reference>
<dbReference type="GO" id="GO:0003949">
    <property type="term" value="F:1-(5-phosphoribosyl)-5-[(5-phosphoribosylamino)methylideneamino]imidazole-4-carboxamide isomerase activity"/>
    <property type="evidence" value="ECO:0007669"/>
    <property type="project" value="UniProtKB-UniRule"/>
</dbReference>
<evidence type="ECO:0000313" key="11">
    <source>
        <dbReference type="EMBL" id="AWW30613.1"/>
    </source>
</evidence>
<evidence type="ECO:0000256" key="4">
    <source>
        <dbReference type="ARBA" id="ARBA00009667"/>
    </source>
</evidence>
<sequence length="248" mass="27807">MFEIIPSIWIINGKCVRLRKGDFSTEQVISHNPLEIAQEFENCGIERVHLVDLDGARRGSPKNYHILHTLAAYTSLKVDFTGGVGTDGDVIKVFEHGADTITAATVAVNSPEKFSQWLVSYGREKINMAADTDPKDHLIKIRGWQKNTNIHLLDQISYFYDRGLKYLKCSDITRDGVMEGPNFKLYGEIVERFPNIHLIASGGVRNVEDFKKLRDLGLRGVVFGKAYYAGNITAEELKTFIASCKAPI</sequence>
<dbReference type="InterPro" id="IPR006062">
    <property type="entry name" value="His_biosynth"/>
</dbReference>
<evidence type="ECO:0000256" key="3">
    <source>
        <dbReference type="ARBA" id="ARBA00005133"/>
    </source>
</evidence>
<dbReference type="GO" id="GO:0000162">
    <property type="term" value="P:L-tryptophan biosynthetic process"/>
    <property type="evidence" value="ECO:0007669"/>
    <property type="project" value="TreeGrafter"/>
</dbReference>
<dbReference type="AlphaFoldDB" id="A0A2Z4IJN2"/>
<dbReference type="RefSeq" id="WP_112783994.1">
    <property type="nucleotide sequence ID" value="NZ_CP030041.1"/>
</dbReference>
<dbReference type="KEGG" id="est:DN752_11035"/>
<evidence type="ECO:0000256" key="5">
    <source>
        <dbReference type="ARBA" id="ARBA00022490"/>
    </source>
</evidence>
<comment type="pathway">
    <text evidence="3 9">Amino-acid biosynthesis; L-histidine biosynthesis; L-histidine from 5-phospho-alpha-D-ribose 1-diphosphate: step 4/9.</text>
</comment>
<accession>A0A2Z4IJN2</accession>
<dbReference type="OrthoDB" id="9807749at2"/>
<dbReference type="GO" id="GO:0005737">
    <property type="term" value="C:cytoplasm"/>
    <property type="evidence" value="ECO:0007669"/>
    <property type="project" value="UniProtKB-SubCell"/>
</dbReference>
<protein>
    <recommendedName>
        <fullName evidence="9">1-(5-phosphoribosyl)-5-[(5-phosphoribosylamino)methylideneamino] imidazole-4-carboxamide isomerase</fullName>
        <ecNumber evidence="9">5.3.1.16</ecNumber>
    </recommendedName>
    <alternativeName>
        <fullName evidence="9">Phosphoribosylformimino-5-aminoimidazole carboxamide ribotide isomerase</fullName>
    </alternativeName>
</protein>
<dbReference type="PANTHER" id="PTHR43090:SF2">
    <property type="entry name" value="1-(5-PHOSPHORIBOSYL)-5-[(5-PHOSPHORIBOSYLAMINO)METHYLIDENEAMINO] IMIDAZOLE-4-CARBOXAMIDE ISOMERASE"/>
    <property type="match status" value="1"/>
</dbReference>
<comment type="catalytic activity">
    <reaction evidence="1 9">
        <text>1-(5-phospho-beta-D-ribosyl)-5-[(5-phospho-beta-D-ribosylamino)methylideneamino]imidazole-4-carboxamide = 5-[(5-phospho-1-deoxy-D-ribulos-1-ylimino)methylamino]-1-(5-phospho-beta-D-ribosyl)imidazole-4-carboxamide</text>
        <dbReference type="Rhea" id="RHEA:15469"/>
        <dbReference type="ChEBI" id="CHEBI:58435"/>
        <dbReference type="ChEBI" id="CHEBI:58525"/>
        <dbReference type="EC" id="5.3.1.16"/>
    </reaction>
</comment>
<dbReference type="HAMAP" id="MF_01014">
    <property type="entry name" value="HisA"/>
    <property type="match status" value="1"/>
</dbReference>
<evidence type="ECO:0000313" key="12">
    <source>
        <dbReference type="Proteomes" id="UP000248688"/>
    </source>
</evidence>
<organism evidence="11 12">
    <name type="scientific">Echinicola strongylocentroti</name>
    <dbReference type="NCBI Taxonomy" id="1795355"/>
    <lineage>
        <taxon>Bacteria</taxon>
        <taxon>Pseudomonadati</taxon>
        <taxon>Bacteroidota</taxon>
        <taxon>Cytophagia</taxon>
        <taxon>Cytophagales</taxon>
        <taxon>Cyclobacteriaceae</taxon>
        <taxon>Echinicola</taxon>
    </lineage>
</organism>
<dbReference type="Proteomes" id="UP000248688">
    <property type="component" value="Chromosome"/>
</dbReference>
<comment type="subcellular location">
    <subcellularLocation>
        <location evidence="2 9">Cytoplasm</location>
    </subcellularLocation>
</comment>
<evidence type="ECO:0000256" key="10">
    <source>
        <dbReference type="RuleBase" id="RU003657"/>
    </source>
</evidence>